<reference evidence="1" key="1">
    <citation type="journal article" date="2014" name="Front. Microbiol.">
        <title>High frequency of phylogenetically diverse reductive dehalogenase-homologous genes in deep subseafloor sedimentary metagenomes.</title>
        <authorList>
            <person name="Kawai M."/>
            <person name="Futagami T."/>
            <person name="Toyoda A."/>
            <person name="Takaki Y."/>
            <person name="Nishi S."/>
            <person name="Hori S."/>
            <person name="Arai W."/>
            <person name="Tsubouchi T."/>
            <person name="Morono Y."/>
            <person name="Uchiyama I."/>
            <person name="Ito T."/>
            <person name="Fujiyama A."/>
            <person name="Inagaki F."/>
            <person name="Takami H."/>
        </authorList>
    </citation>
    <scope>NUCLEOTIDE SEQUENCE</scope>
    <source>
        <strain evidence="1">Expedition CK06-06</strain>
    </source>
</reference>
<organism evidence="1">
    <name type="scientific">marine sediment metagenome</name>
    <dbReference type="NCBI Taxonomy" id="412755"/>
    <lineage>
        <taxon>unclassified sequences</taxon>
        <taxon>metagenomes</taxon>
        <taxon>ecological metagenomes</taxon>
    </lineage>
</organism>
<sequence>DTNVFSVGQDIIKSVDPANGSIQKLYAEDTNLIVFQERKVNRALIDKDAIYSAEGGGSVTSSNLVIGQIIPYAGNFGISKNPESFAV</sequence>
<feature type="non-terminal residue" evidence="1">
    <location>
        <position position="1"/>
    </location>
</feature>
<evidence type="ECO:0000313" key="1">
    <source>
        <dbReference type="EMBL" id="GAH30733.1"/>
    </source>
</evidence>
<dbReference type="EMBL" id="BART01040732">
    <property type="protein sequence ID" value="GAH30733.1"/>
    <property type="molecule type" value="Genomic_DNA"/>
</dbReference>
<proteinExistence type="predicted"/>
<accession>X1GCF7</accession>
<dbReference type="AlphaFoldDB" id="X1GCF7"/>
<gene>
    <name evidence="1" type="ORF">S01H4_66085</name>
</gene>
<feature type="non-terminal residue" evidence="1">
    <location>
        <position position="87"/>
    </location>
</feature>
<name>X1GCF7_9ZZZZ</name>
<comment type="caution">
    <text evidence="1">The sequence shown here is derived from an EMBL/GenBank/DDBJ whole genome shotgun (WGS) entry which is preliminary data.</text>
</comment>
<protein>
    <submittedName>
        <fullName evidence="1">Uncharacterized protein</fullName>
    </submittedName>
</protein>